<keyword evidence="2" id="KW-1185">Reference proteome</keyword>
<evidence type="ECO:0000313" key="1">
    <source>
        <dbReference type="EMBL" id="TRY18669.1"/>
    </source>
</evidence>
<sequence>MEDIARTLADQLVKADQLARLGEARKVMALAELASNYHLGLDDVVEVLAEKQVPVGDGAPSVSEYLCLEVAGLLGCPPSAAAGKIADAVNLRHRHPTLYRAMIELQIGADRACRAAHKCQDLPADVAEEVTAKWLRVQHRFGWTAAFNRLEKLVIDADPARAAAKERRQRKQLGVHVWGPYEGTMNLTGRLETLDAKYLDAAVDRLADILESEAPELTKETLRAKALGALANPAYALALLQRAAQPSLVDADATAPSDADAAAGLRRPDQHGCRGHLCGTITTPLHKLRPQLGIAVHLDVDALGDLEGAARIEGAGHLTLDSLSEMLRGVEVKVQPVIDLGDVPPEDQYVPSISMKQAVSLAAQHELFLYSNRTSRGLDLDHTRPYRPRTRGQTRVGNLAPISRRVHRAKTAGIWKVEQPKSLVLVWTSPLGYRYEVHPREGTRRVVEDCAA</sequence>
<name>A0A553K1V1_9ACTN</name>
<dbReference type="RefSeq" id="WP_143937563.1">
    <property type="nucleotide sequence ID" value="NZ_VKKG01000002.1"/>
</dbReference>
<evidence type="ECO:0000313" key="2">
    <source>
        <dbReference type="Proteomes" id="UP000317638"/>
    </source>
</evidence>
<accession>A0A553K1V1</accession>
<comment type="caution">
    <text evidence="1">The sequence shown here is derived from an EMBL/GenBank/DDBJ whole genome shotgun (WGS) entry which is preliminary data.</text>
</comment>
<protein>
    <submittedName>
        <fullName evidence="1">DUF222 domain-containing protein</fullName>
    </submittedName>
</protein>
<dbReference type="EMBL" id="VKKG01000002">
    <property type="protein sequence ID" value="TRY18669.1"/>
    <property type="molecule type" value="Genomic_DNA"/>
</dbReference>
<gene>
    <name evidence="1" type="ORF">FOJ82_06000</name>
</gene>
<dbReference type="OrthoDB" id="3790359at2"/>
<dbReference type="AlphaFoldDB" id="A0A553K1V1"/>
<reference evidence="1 2" key="1">
    <citation type="submission" date="2019-07" db="EMBL/GenBank/DDBJ databases">
        <authorList>
            <person name="Zhou L.-Y."/>
        </authorList>
    </citation>
    <scope>NUCLEOTIDE SEQUENCE [LARGE SCALE GENOMIC DNA]</scope>
    <source>
        <strain evidence="1 2">YIM 101269</strain>
    </source>
</reference>
<proteinExistence type="predicted"/>
<organism evidence="1 2">
    <name type="scientific">Tessaracoccus rhinocerotis</name>
    <dbReference type="NCBI Taxonomy" id="1689449"/>
    <lineage>
        <taxon>Bacteria</taxon>
        <taxon>Bacillati</taxon>
        <taxon>Actinomycetota</taxon>
        <taxon>Actinomycetes</taxon>
        <taxon>Propionibacteriales</taxon>
        <taxon>Propionibacteriaceae</taxon>
        <taxon>Tessaracoccus</taxon>
    </lineage>
</organism>
<dbReference type="Proteomes" id="UP000317638">
    <property type="component" value="Unassembled WGS sequence"/>
</dbReference>